<evidence type="ECO:0000256" key="4">
    <source>
        <dbReference type="ARBA" id="ARBA00022989"/>
    </source>
</evidence>
<organism evidence="7 8">
    <name type="scientific">Desulfuromusa kysingii</name>
    <dbReference type="NCBI Taxonomy" id="37625"/>
    <lineage>
        <taxon>Bacteria</taxon>
        <taxon>Pseudomonadati</taxon>
        <taxon>Thermodesulfobacteriota</taxon>
        <taxon>Desulfuromonadia</taxon>
        <taxon>Desulfuromonadales</taxon>
        <taxon>Geopsychrobacteraceae</taxon>
        <taxon>Desulfuromusa</taxon>
    </lineage>
</organism>
<dbReference type="GO" id="GO:0005886">
    <property type="term" value="C:plasma membrane"/>
    <property type="evidence" value="ECO:0007669"/>
    <property type="project" value="UniProtKB-SubCell"/>
</dbReference>
<evidence type="ECO:0000256" key="6">
    <source>
        <dbReference type="SAM" id="Phobius"/>
    </source>
</evidence>
<dbReference type="RefSeq" id="WP_092345099.1">
    <property type="nucleotide sequence ID" value="NZ_FNQN01000002.1"/>
</dbReference>
<gene>
    <name evidence="7" type="ORF">SAMN05660420_00874</name>
</gene>
<keyword evidence="2" id="KW-1003">Cell membrane</keyword>
<feature type="transmembrane region" description="Helical" evidence="6">
    <location>
        <begin position="268"/>
        <end position="285"/>
    </location>
</feature>
<dbReference type="EMBL" id="FNQN01000002">
    <property type="protein sequence ID" value="SDZ95824.1"/>
    <property type="molecule type" value="Genomic_DNA"/>
</dbReference>
<accession>A0A1H3XAW8</accession>
<dbReference type="InterPro" id="IPR001851">
    <property type="entry name" value="ABC_transp_permease"/>
</dbReference>
<reference evidence="7 8" key="1">
    <citation type="submission" date="2016-10" db="EMBL/GenBank/DDBJ databases">
        <authorList>
            <person name="de Groot N.N."/>
        </authorList>
    </citation>
    <scope>NUCLEOTIDE SEQUENCE [LARGE SCALE GENOMIC DNA]</scope>
    <source>
        <strain evidence="7 8">DSM 7343</strain>
    </source>
</reference>
<dbReference type="PANTHER" id="PTHR43370:SF2">
    <property type="entry name" value="ABC TRANSPORTER PERMEASE PROTEIN"/>
    <property type="match status" value="1"/>
</dbReference>
<evidence type="ECO:0000313" key="7">
    <source>
        <dbReference type="EMBL" id="SDZ95824.1"/>
    </source>
</evidence>
<dbReference type="GO" id="GO:0022857">
    <property type="term" value="F:transmembrane transporter activity"/>
    <property type="evidence" value="ECO:0007669"/>
    <property type="project" value="InterPro"/>
</dbReference>
<dbReference type="Pfam" id="PF02653">
    <property type="entry name" value="BPD_transp_2"/>
    <property type="match status" value="1"/>
</dbReference>
<feature type="transmembrane region" description="Helical" evidence="6">
    <location>
        <begin position="87"/>
        <end position="105"/>
    </location>
</feature>
<sequence length="306" mass="32723">MLEILLDATVRAGTPILFATLGAIINERAGIINLGIEGLMLIGALAGFSGTYLSGSLLVGVLAAFCATFAAGSIHAFITVQLRGNQIVSGLALTMFGIGITALFGKEMVGQTIVGFKRLAIPGFSQIPIIGRAFFNQDLLIYFSFLLVFLIWFFFYRTRWGLGVRSVGENPAAADTCGFSVSKYRFLAVSTGSGLVGIGGAYLSLASTPMWIENMSAGRGWIAVALVIFAGWSSPKAMLGAYLFGGITAMQLRFQAMGTTVSAHILQMLPYFFTILVLVISTLRLQKGASQQPEGLGLPYDREDRK</sequence>
<evidence type="ECO:0000256" key="3">
    <source>
        <dbReference type="ARBA" id="ARBA00022692"/>
    </source>
</evidence>
<feature type="transmembrane region" description="Helical" evidence="6">
    <location>
        <begin position="186"/>
        <end position="205"/>
    </location>
</feature>
<evidence type="ECO:0000256" key="5">
    <source>
        <dbReference type="ARBA" id="ARBA00023136"/>
    </source>
</evidence>
<protein>
    <submittedName>
        <fullName evidence="7">Nucleoside ABC transporter membrane protein</fullName>
    </submittedName>
</protein>
<evidence type="ECO:0000313" key="8">
    <source>
        <dbReference type="Proteomes" id="UP000199409"/>
    </source>
</evidence>
<dbReference type="PANTHER" id="PTHR43370">
    <property type="entry name" value="SUGAR ABC TRANSPORTER INTEGRAL MEMBRANE PROTEIN-RELATED"/>
    <property type="match status" value="1"/>
</dbReference>
<feature type="transmembrane region" description="Helical" evidence="6">
    <location>
        <begin position="139"/>
        <end position="156"/>
    </location>
</feature>
<name>A0A1H3XAW8_9BACT</name>
<dbReference type="Proteomes" id="UP000199409">
    <property type="component" value="Unassembled WGS sequence"/>
</dbReference>
<comment type="subcellular location">
    <subcellularLocation>
        <location evidence="1">Cell membrane</location>
        <topology evidence="1">Multi-pass membrane protein</topology>
    </subcellularLocation>
</comment>
<dbReference type="AlphaFoldDB" id="A0A1H3XAW8"/>
<feature type="transmembrane region" description="Helical" evidence="6">
    <location>
        <begin position="31"/>
        <end position="51"/>
    </location>
</feature>
<keyword evidence="8" id="KW-1185">Reference proteome</keyword>
<dbReference type="STRING" id="37625.SAMN05660420_00874"/>
<evidence type="ECO:0000256" key="1">
    <source>
        <dbReference type="ARBA" id="ARBA00004651"/>
    </source>
</evidence>
<keyword evidence="3 6" id="KW-0812">Transmembrane</keyword>
<evidence type="ECO:0000256" key="2">
    <source>
        <dbReference type="ARBA" id="ARBA00022475"/>
    </source>
</evidence>
<feature type="transmembrane region" description="Helical" evidence="6">
    <location>
        <begin position="57"/>
        <end position="80"/>
    </location>
</feature>
<proteinExistence type="predicted"/>
<dbReference type="OrthoDB" id="9792579at2"/>
<keyword evidence="5 6" id="KW-0472">Membrane</keyword>
<keyword evidence="4 6" id="KW-1133">Transmembrane helix</keyword>
<dbReference type="CDD" id="cd06580">
    <property type="entry name" value="TM_PBP1_transp_TpRbsC_like"/>
    <property type="match status" value="1"/>
</dbReference>
<feature type="transmembrane region" description="Helical" evidence="6">
    <location>
        <begin position="211"/>
        <end position="232"/>
    </location>
</feature>